<dbReference type="RefSeq" id="WP_138198162.1">
    <property type="nucleotide sequence ID" value="NZ_VCIW01000036.1"/>
</dbReference>
<evidence type="ECO:0000313" key="10">
    <source>
        <dbReference type="Proteomes" id="UP000309676"/>
    </source>
</evidence>
<name>A0A5R9G4J1_9BACL</name>
<dbReference type="Proteomes" id="UP000309676">
    <property type="component" value="Unassembled WGS sequence"/>
</dbReference>
<comment type="caution">
    <text evidence="9">The sequence shown here is derived from an EMBL/GenBank/DDBJ whole genome shotgun (WGS) entry which is preliminary data.</text>
</comment>
<comment type="function">
    <text evidence="7">Plays a role in the regulation of phosphate uptake.</text>
</comment>
<dbReference type="SUPFAM" id="SSF109755">
    <property type="entry name" value="PhoU-like"/>
    <property type="match status" value="1"/>
</dbReference>
<evidence type="ECO:0000256" key="7">
    <source>
        <dbReference type="PIRNR" id="PIRNR003107"/>
    </source>
</evidence>
<keyword evidence="6 7" id="KW-0592">Phosphate transport</keyword>
<keyword evidence="4 7" id="KW-0813">Transport</keyword>
<sequence>MALQRQQFDAALQELRKALIDMGEKVETAILNSVIALRDNNLEMAEGVIAKDKEVNEAEEKIIEMGTNLIALQQPVAKDLRRVLVAFRMATDLERMADLAVDIAKVVRRINGEPLMKPLVDIPRMTEIVQTMTNDCLRAYTEENVDLAYRMAKMDDDVDHLNSQILRELMGLMADNPKTINQAMLLCFVSRHLERMADHATNIGESVVYLVVGKRPDLNQ</sequence>
<dbReference type="EMBL" id="VCIW01000036">
    <property type="protein sequence ID" value="TLS48428.1"/>
    <property type="molecule type" value="Genomic_DNA"/>
</dbReference>
<comment type="subcellular location">
    <subcellularLocation>
        <location evidence="1 7">Cytoplasm</location>
    </subcellularLocation>
</comment>
<evidence type="ECO:0000259" key="8">
    <source>
        <dbReference type="Pfam" id="PF01895"/>
    </source>
</evidence>
<dbReference type="PANTHER" id="PTHR42930">
    <property type="entry name" value="PHOSPHATE-SPECIFIC TRANSPORT SYSTEM ACCESSORY PROTEIN PHOU"/>
    <property type="match status" value="1"/>
</dbReference>
<feature type="domain" description="PhoU" evidence="8">
    <location>
        <begin position="20"/>
        <end position="107"/>
    </location>
</feature>
<keyword evidence="10" id="KW-1185">Reference proteome</keyword>
<dbReference type="PIRSF" id="PIRSF003107">
    <property type="entry name" value="PhoU"/>
    <property type="match status" value="1"/>
</dbReference>
<protein>
    <recommendedName>
        <fullName evidence="7">Phosphate-specific transport system accessory protein PhoU</fullName>
    </recommendedName>
</protein>
<accession>A0A5R9G4J1</accession>
<comment type="similarity">
    <text evidence="2 7">Belongs to the PhoU family.</text>
</comment>
<dbReference type="Gene3D" id="1.20.58.220">
    <property type="entry name" value="Phosphate transport system protein phou homolog 2, domain 2"/>
    <property type="match status" value="1"/>
</dbReference>
<evidence type="ECO:0000256" key="5">
    <source>
        <dbReference type="ARBA" id="ARBA00022490"/>
    </source>
</evidence>
<reference evidence="9 10" key="1">
    <citation type="submission" date="2019-05" db="EMBL/GenBank/DDBJ databases">
        <authorList>
            <person name="Narsing Rao M.P."/>
            <person name="Li W.J."/>
        </authorList>
    </citation>
    <scope>NUCLEOTIDE SEQUENCE [LARGE SCALE GENOMIC DNA]</scope>
    <source>
        <strain evidence="9 10">SYSU_K30003</strain>
    </source>
</reference>
<evidence type="ECO:0000256" key="4">
    <source>
        <dbReference type="ARBA" id="ARBA00022448"/>
    </source>
</evidence>
<dbReference type="GO" id="GO:0030643">
    <property type="term" value="P:intracellular phosphate ion homeostasis"/>
    <property type="evidence" value="ECO:0007669"/>
    <property type="project" value="InterPro"/>
</dbReference>
<dbReference type="PANTHER" id="PTHR42930:SF3">
    <property type="entry name" value="PHOSPHATE-SPECIFIC TRANSPORT SYSTEM ACCESSORY PROTEIN PHOU"/>
    <property type="match status" value="1"/>
</dbReference>
<dbReference type="FunFam" id="1.20.58.220:FF:000004">
    <property type="entry name" value="Phosphate-specific transport system accessory protein PhoU"/>
    <property type="match status" value="1"/>
</dbReference>
<evidence type="ECO:0000256" key="1">
    <source>
        <dbReference type="ARBA" id="ARBA00004496"/>
    </source>
</evidence>
<dbReference type="InterPro" id="IPR026022">
    <property type="entry name" value="PhoU_dom"/>
</dbReference>
<dbReference type="GO" id="GO:0005737">
    <property type="term" value="C:cytoplasm"/>
    <property type="evidence" value="ECO:0007669"/>
    <property type="project" value="UniProtKB-SubCell"/>
</dbReference>
<gene>
    <name evidence="9" type="primary">phoU</name>
    <name evidence="9" type="ORF">FE782_30640</name>
</gene>
<comment type="subunit">
    <text evidence="3 7">Homodimer.</text>
</comment>
<dbReference type="OrthoDB" id="9814256at2"/>
<dbReference type="AlphaFoldDB" id="A0A5R9G4J1"/>
<dbReference type="NCBIfam" id="TIGR02135">
    <property type="entry name" value="phoU_full"/>
    <property type="match status" value="1"/>
</dbReference>
<proteinExistence type="inferred from homology"/>
<evidence type="ECO:0000313" key="9">
    <source>
        <dbReference type="EMBL" id="TLS48428.1"/>
    </source>
</evidence>
<feature type="domain" description="PhoU" evidence="8">
    <location>
        <begin position="122"/>
        <end position="207"/>
    </location>
</feature>
<dbReference type="Pfam" id="PF01895">
    <property type="entry name" value="PhoU"/>
    <property type="match status" value="2"/>
</dbReference>
<dbReference type="InterPro" id="IPR038078">
    <property type="entry name" value="PhoU-like_sf"/>
</dbReference>
<organism evidence="9 10">
    <name type="scientific">Paenibacillus antri</name>
    <dbReference type="NCBI Taxonomy" id="2582848"/>
    <lineage>
        <taxon>Bacteria</taxon>
        <taxon>Bacillati</taxon>
        <taxon>Bacillota</taxon>
        <taxon>Bacilli</taxon>
        <taxon>Bacillales</taxon>
        <taxon>Paenibacillaceae</taxon>
        <taxon>Paenibacillus</taxon>
    </lineage>
</organism>
<evidence type="ECO:0000256" key="6">
    <source>
        <dbReference type="ARBA" id="ARBA00022592"/>
    </source>
</evidence>
<dbReference type="GO" id="GO:0006817">
    <property type="term" value="P:phosphate ion transport"/>
    <property type="evidence" value="ECO:0007669"/>
    <property type="project" value="UniProtKB-KW"/>
</dbReference>
<keyword evidence="5 7" id="KW-0963">Cytoplasm</keyword>
<dbReference type="GO" id="GO:0045936">
    <property type="term" value="P:negative regulation of phosphate metabolic process"/>
    <property type="evidence" value="ECO:0007669"/>
    <property type="project" value="InterPro"/>
</dbReference>
<evidence type="ECO:0000256" key="3">
    <source>
        <dbReference type="ARBA" id="ARBA00011738"/>
    </source>
</evidence>
<dbReference type="InterPro" id="IPR028366">
    <property type="entry name" value="PhoU"/>
</dbReference>
<evidence type="ECO:0000256" key="2">
    <source>
        <dbReference type="ARBA" id="ARBA00008107"/>
    </source>
</evidence>